<evidence type="ECO:0008006" key="4">
    <source>
        <dbReference type="Google" id="ProtNLM"/>
    </source>
</evidence>
<comment type="caution">
    <text evidence="2">The sequence shown here is derived from an EMBL/GenBank/DDBJ whole genome shotgun (WGS) entry which is preliminary data.</text>
</comment>
<proteinExistence type="predicted"/>
<evidence type="ECO:0000256" key="1">
    <source>
        <dbReference type="SAM" id="Phobius"/>
    </source>
</evidence>
<feature type="transmembrane region" description="Helical" evidence="1">
    <location>
        <begin position="41"/>
        <end position="62"/>
    </location>
</feature>
<evidence type="ECO:0000313" key="3">
    <source>
        <dbReference type="Proteomes" id="UP001243846"/>
    </source>
</evidence>
<keyword evidence="1" id="KW-0812">Transmembrane</keyword>
<dbReference type="RefSeq" id="WP_377685698.1">
    <property type="nucleotide sequence ID" value="NZ_JBHMDZ010000011.1"/>
</dbReference>
<dbReference type="EMBL" id="JAUFRC010000001">
    <property type="protein sequence ID" value="MDN3711588.1"/>
    <property type="molecule type" value="Genomic_DNA"/>
</dbReference>
<gene>
    <name evidence="2" type="ORF">QWZ10_06710</name>
</gene>
<keyword evidence="1" id="KW-1133">Transmembrane helix</keyword>
<evidence type="ECO:0000313" key="2">
    <source>
        <dbReference type="EMBL" id="MDN3711588.1"/>
    </source>
</evidence>
<organism evidence="2 3">
    <name type="scientific">Paracoccus cavernae</name>
    <dbReference type="NCBI Taxonomy" id="1571207"/>
    <lineage>
        <taxon>Bacteria</taxon>
        <taxon>Pseudomonadati</taxon>
        <taxon>Pseudomonadota</taxon>
        <taxon>Alphaproteobacteria</taxon>
        <taxon>Rhodobacterales</taxon>
        <taxon>Paracoccaceae</taxon>
        <taxon>Paracoccus</taxon>
    </lineage>
</organism>
<protein>
    <recommendedName>
        <fullName evidence="4">Zinc ribbon domain-containing protein</fullName>
    </recommendedName>
</protein>
<keyword evidence="3" id="KW-1185">Reference proteome</keyword>
<reference evidence="3" key="1">
    <citation type="journal article" date="2019" name="Int. J. Syst. Evol. Microbiol.">
        <title>The Global Catalogue of Microorganisms (GCM) 10K type strain sequencing project: providing services to taxonomists for standard genome sequencing and annotation.</title>
        <authorList>
            <consortium name="The Broad Institute Genomics Platform"/>
            <consortium name="The Broad Institute Genome Sequencing Center for Infectious Disease"/>
            <person name="Wu L."/>
            <person name="Ma J."/>
        </authorList>
    </citation>
    <scope>NUCLEOTIDE SEQUENCE [LARGE SCALE GENOMIC DNA]</scope>
    <source>
        <strain evidence="3">CECT 8482</strain>
    </source>
</reference>
<sequence>MSDNLDNNSRFKCPACGEALVWRAKACAACKETAPIYNHPAFWYGLAVFGVISLGLILWVLAT</sequence>
<accession>A0ABT8D488</accession>
<keyword evidence="1" id="KW-0472">Membrane</keyword>
<name>A0ABT8D488_9RHOB</name>
<dbReference type="Proteomes" id="UP001243846">
    <property type="component" value="Unassembled WGS sequence"/>
</dbReference>